<reference evidence="3" key="1">
    <citation type="journal article" date="2017" name="Genome Biol.">
        <title>Comparative genomics reveals high biological diversity and specific adaptations in the industrially and medically important fungal genus Aspergillus.</title>
        <authorList>
            <person name="de Vries R.P."/>
            <person name="Riley R."/>
            <person name="Wiebenga A."/>
            <person name="Aguilar-Osorio G."/>
            <person name="Amillis S."/>
            <person name="Uchima C.A."/>
            <person name="Anderluh G."/>
            <person name="Asadollahi M."/>
            <person name="Askin M."/>
            <person name="Barry K."/>
            <person name="Battaglia E."/>
            <person name="Bayram O."/>
            <person name="Benocci T."/>
            <person name="Braus-Stromeyer S.A."/>
            <person name="Caldana C."/>
            <person name="Canovas D."/>
            <person name="Cerqueira G.C."/>
            <person name="Chen F."/>
            <person name="Chen W."/>
            <person name="Choi C."/>
            <person name="Clum A."/>
            <person name="Dos Santos R.A."/>
            <person name="Damasio A.R."/>
            <person name="Diallinas G."/>
            <person name="Emri T."/>
            <person name="Fekete E."/>
            <person name="Flipphi M."/>
            <person name="Freyberg S."/>
            <person name="Gallo A."/>
            <person name="Gournas C."/>
            <person name="Habgood R."/>
            <person name="Hainaut M."/>
            <person name="Harispe M.L."/>
            <person name="Henrissat B."/>
            <person name="Hilden K.S."/>
            <person name="Hope R."/>
            <person name="Hossain A."/>
            <person name="Karabika E."/>
            <person name="Karaffa L."/>
            <person name="Karanyi Z."/>
            <person name="Krasevec N."/>
            <person name="Kuo A."/>
            <person name="Kusch H."/>
            <person name="LaButti K."/>
            <person name="Lagendijk E.L."/>
            <person name="Lapidus A."/>
            <person name="Levasseur A."/>
            <person name="Lindquist E."/>
            <person name="Lipzen A."/>
            <person name="Logrieco A.F."/>
            <person name="MacCabe A."/>
            <person name="Maekelae M.R."/>
            <person name="Malavazi I."/>
            <person name="Melin P."/>
            <person name="Meyer V."/>
            <person name="Mielnichuk N."/>
            <person name="Miskei M."/>
            <person name="Molnar A.P."/>
            <person name="Mule G."/>
            <person name="Ngan C.Y."/>
            <person name="Orejas M."/>
            <person name="Orosz E."/>
            <person name="Ouedraogo J.P."/>
            <person name="Overkamp K.M."/>
            <person name="Park H.-S."/>
            <person name="Perrone G."/>
            <person name="Piumi F."/>
            <person name="Punt P.J."/>
            <person name="Ram A.F."/>
            <person name="Ramon A."/>
            <person name="Rauscher S."/>
            <person name="Record E."/>
            <person name="Riano-Pachon D.M."/>
            <person name="Robert V."/>
            <person name="Roehrig J."/>
            <person name="Ruller R."/>
            <person name="Salamov A."/>
            <person name="Salih N.S."/>
            <person name="Samson R.A."/>
            <person name="Sandor E."/>
            <person name="Sanguinetti M."/>
            <person name="Schuetze T."/>
            <person name="Sepcic K."/>
            <person name="Shelest E."/>
            <person name="Sherlock G."/>
            <person name="Sophianopoulou V."/>
            <person name="Squina F.M."/>
            <person name="Sun H."/>
            <person name="Susca A."/>
            <person name="Todd R.B."/>
            <person name="Tsang A."/>
            <person name="Unkles S.E."/>
            <person name="van de Wiele N."/>
            <person name="van Rossen-Uffink D."/>
            <person name="Oliveira J.V."/>
            <person name="Vesth T.C."/>
            <person name="Visser J."/>
            <person name="Yu J.-H."/>
            <person name="Zhou M."/>
            <person name="Andersen M.R."/>
            <person name="Archer D.B."/>
            <person name="Baker S.E."/>
            <person name="Benoit I."/>
            <person name="Brakhage A.A."/>
            <person name="Braus G.H."/>
            <person name="Fischer R."/>
            <person name="Frisvad J.C."/>
            <person name="Goldman G.H."/>
            <person name="Houbraken J."/>
            <person name="Oakley B."/>
            <person name="Pocsi I."/>
            <person name="Scazzocchio C."/>
            <person name="Seiboth B."/>
            <person name="vanKuyk P.A."/>
            <person name="Wortman J."/>
            <person name="Dyer P.S."/>
            <person name="Grigoriev I.V."/>
        </authorList>
    </citation>
    <scope>NUCLEOTIDE SEQUENCE [LARGE SCALE GENOMIC DNA]</scope>
    <source>
        <strain evidence="3">CBS 583.65</strain>
    </source>
</reference>
<keyword evidence="1" id="KW-0472">Membrane</keyword>
<dbReference type="EMBL" id="KV878129">
    <property type="protein sequence ID" value="OJJ02420.1"/>
    <property type="molecule type" value="Genomic_DNA"/>
</dbReference>
<proteinExistence type="predicted"/>
<keyword evidence="3" id="KW-1185">Reference proteome</keyword>
<dbReference type="GeneID" id="63731449"/>
<keyword evidence="1" id="KW-1133">Transmembrane helix</keyword>
<evidence type="ECO:0000256" key="1">
    <source>
        <dbReference type="SAM" id="Phobius"/>
    </source>
</evidence>
<evidence type="ECO:0000313" key="2">
    <source>
        <dbReference type="EMBL" id="OJJ02420.1"/>
    </source>
</evidence>
<name>A0A1L9PLL9_ASPVE</name>
<feature type="transmembrane region" description="Helical" evidence="1">
    <location>
        <begin position="7"/>
        <end position="27"/>
    </location>
</feature>
<dbReference type="VEuPathDB" id="FungiDB:ASPVEDRAFT_672388"/>
<protein>
    <submittedName>
        <fullName evidence="2">Uncharacterized protein</fullName>
    </submittedName>
</protein>
<dbReference type="AlphaFoldDB" id="A0A1L9PLL9"/>
<gene>
    <name evidence="2" type="ORF">ASPVEDRAFT_672388</name>
</gene>
<feature type="transmembrane region" description="Helical" evidence="1">
    <location>
        <begin position="47"/>
        <end position="67"/>
    </location>
</feature>
<accession>A0A1L9PLL9</accession>
<organism evidence="2 3">
    <name type="scientific">Aspergillus versicolor CBS 583.65</name>
    <dbReference type="NCBI Taxonomy" id="1036611"/>
    <lineage>
        <taxon>Eukaryota</taxon>
        <taxon>Fungi</taxon>
        <taxon>Dikarya</taxon>
        <taxon>Ascomycota</taxon>
        <taxon>Pezizomycotina</taxon>
        <taxon>Eurotiomycetes</taxon>
        <taxon>Eurotiomycetidae</taxon>
        <taxon>Eurotiales</taxon>
        <taxon>Aspergillaceae</taxon>
        <taxon>Aspergillus</taxon>
        <taxon>Aspergillus subgen. Nidulantes</taxon>
    </lineage>
</organism>
<keyword evidence="1" id="KW-0812">Transmembrane</keyword>
<evidence type="ECO:0000313" key="3">
    <source>
        <dbReference type="Proteomes" id="UP000184073"/>
    </source>
</evidence>
<dbReference type="RefSeq" id="XP_040668182.1">
    <property type="nucleotide sequence ID" value="XM_040815938.1"/>
</dbReference>
<sequence>MSCIFIPLNRLVLYFLFSVLLSSYLRFANHHICDGLAPSGFFASRLIYSYSYTYCVILYSRCLRYLSQIWGSARQRKSTVLSIPSEQGVTCSSSTEATKANGTHGRNSAFALLPGSNPAFSPCSVLILYNNLHSAIIDSFCNIRPSV</sequence>
<dbReference type="Proteomes" id="UP000184073">
    <property type="component" value="Unassembled WGS sequence"/>
</dbReference>